<keyword evidence="5 8" id="KW-1133">Transmembrane helix</keyword>
<feature type="transmembrane region" description="Helical" evidence="8">
    <location>
        <begin position="541"/>
        <end position="561"/>
    </location>
</feature>
<reference evidence="10" key="1">
    <citation type="submission" date="2020-09" db="EMBL/GenBank/DDBJ databases">
        <authorList>
            <person name="Kikuchi T."/>
        </authorList>
    </citation>
    <scope>NUCLEOTIDE SEQUENCE</scope>
    <source>
        <strain evidence="10">SH1</strain>
    </source>
</reference>
<evidence type="ECO:0000256" key="4">
    <source>
        <dbReference type="ARBA" id="ARBA00022737"/>
    </source>
</evidence>
<gene>
    <name evidence="10" type="ORF">BOKJ2_LOCUS6979</name>
</gene>
<feature type="region of interest" description="Disordered" evidence="7">
    <location>
        <begin position="1180"/>
        <end position="1267"/>
    </location>
</feature>
<dbReference type="Pfam" id="PF12698">
    <property type="entry name" value="ABC2_membrane_3"/>
    <property type="match status" value="1"/>
</dbReference>
<dbReference type="Proteomes" id="UP000783686">
    <property type="component" value="Unassembled WGS sequence"/>
</dbReference>
<accession>A0A811KPI3</accession>
<evidence type="ECO:0000256" key="1">
    <source>
        <dbReference type="ARBA" id="ARBA00004141"/>
    </source>
</evidence>
<feature type="transmembrane region" description="Helical" evidence="8">
    <location>
        <begin position="890"/>
        <end position="911"/>
    </location>
</feature>
<dbReference type="PANTHER" id="PTHR19229">
    <property type="entry name" value="ATP-BINDING CASSETTE TRANSPORTER SUBFAMILY A ABCA"/>
    <property type="match status" value="1"/>
</dbReference>
<name>A0A811KPI3_9BILA</name>
<evidence type="ECO:0000313" key="11">
    <source>
        <dbReference type="Proteomes" id="UP000614601"/>
    </source>
</evidence>
<dbReference type="EMBL" id="CAJFCW020000003">
    <property type="protein sequence ID" value="CAG9107349.1"/>
    <property type="molecule type" value="Genomic_DNA"/>
</dbReference>
<evidence type="ECO:0000256" key="3">
    <source>
        <dbReference type="ARBA" id="ARBA00022692"/>
    </source>
</evidence>
<protein>
    <recommendedName>
        <fullName evidence="9">ABC transporter domain-containing protein</fullName>
    </recommendedName>
</protein>
<feature type="transmembrane region" description="Helical" evidence="8">
    <location>
        <begin position="37"/>
        <end position="60"/>
    </location>
</feature>
<organism evidence="10 11">
    <name type="scientific">Bursaphelenchus okinawaensis</name>
    <dbReference type="NCBI Taxonomy" id="465554"/>
    <lineage>
        <taxon>Eukaryota</taxon>
        <taxon>Metazoa</taxon>
        <taxon>Ecdysozoa</taxon>
        <taxon>Nematoda</taxon>
        <taxon>Chromadorea</taxon>
        <taxon>Rhabditida</taxon>
        <taxon>Tylenchina</taxon>
        <taxon>Tylenchomorpha</taxon>
        <taxon>Aphelenchoidea</taxon>
        <taxon>Aphelenchoididae</taxon>
        <taxon>Bursaphelenchus</taxon>
    </lineage>
</organism>
<dbReference type="Proteomes" id="UP000614601">
    <property type="component" value="Unassembled WGS sequence"/>
</dbReference>
<feature type="transmembrane region" description="Helical" evidence="8">
    <location>
        <begin position="800"/>
        <end position="824"/>
    </location>
</feature>
<feature type="transmembrane region" description="Helical" evidence="8">
    <location>
        <begin position="94"/>
        <end position="115"/>
    </location>
</feature>
<evidence type="ECO:0000256" key="2">
    <source>
        <dbReference type="ARBA" id="ARBA00022448"/>
    </source>
</evidence>
<dbReference type="EMBL" id="CAJFDH010000003">
    <property type="protein sequence ID" value="CAD5217221.1"/>
    <property type="molecule type" value="Genomic_DNA"/>
</dbReference>
<evidence type="ECO:0000256" key="5">
    <source>
        <dbReference type="ARBA" id="ARBA00022989"/>
    </source>
</evidence>
<dbReference type="GO" id="GO:0005524">
    <property type="term" value="F:ATP binding"/>
    <property type="evidence" value="ECO:0007669"/>
    <property type="project" value="InterPro"/>
</dbReference>
<evidence type="ECO:0000259" key="9">
    <source>
        <dbReference type="PROSITE" id="PS50893"/>
    </source>
</evidence>
<feature type="transmembrane region" description="Helical" evidence="8">
    <location>
        <begin position="692"/>
        <end position="714"/>
    </location>
</feature>
<comment type="caution">
    <text evidence="10">The sequence shown here is derived from an EMBL/GenBank/DDBJ whole genome shotgun (WGS) entry which is preliminary data.</text>
</comment>
<keyword evidence="4" id="KW-0677">Repeat</keyword>
<keyword evidence="6 8" id="KW-0472">Membrane</keyword>
<feature type="transmembrane region" description="Helical" evidence="8">
    <location>
        <begin position="773"/>
        <end position="794"/>
    </location>
</feature>
<feature type="compositionally biased region" description="Basic and acidic residues" evidence="7">
    <location>
        <begin position="1180"/>
        <end position="1191"/>
    </location>
</feature>
<dbReference type="PROSITE" id="PS50893">
    <property type="entry name" value="ABC_TRANSPORTER_2"/>
    <property type="match status" value="1"/>
</dbReference>
<dbReference type="GO" id="GO:0016020">
    <property type="term" value="C:membrane"/>
    <property type="evidence" value="ECO:0007669"/>
    <property type="project" value="UniProtKB-SubCell"/>
</dbReference>
<dbReference type="GO" id="GO:0005319">
    <property type="term" value="F:lipid transporter activity"/>
    <property type="evidence" value="ECO:0007669"/>
    <property type="project" value="TreeGrafter"/>
</dbReference>
<evidence type="ECO:0000313" key="10">
    <source>
        <dbReference type="EMBL" id="CAD5217221.1"/>
    </source>
</evidence>
<proteinExistence type="predicted"/>
<sequence>MSRYSFYFSHYVFGFGKMLLMMLVIVAPFVNLFKFKIFLILFATTVPFVAWCVAFGLLWGTVFKKVSVAITATVLVMLGLTALSLTFTTDIFNMTLSCFACLNPISALAVIFNEIHMYHQYDIPLHATELTVEFSYLHALIMITVDTVITITLTLVVETLLARASDASMNCIAEIKQKLAQRESEQSSMELDPNDFESVDSQGQVDVEVVALKKRWGYGDYAVNGASFQAYRGDITALLGHNEAGKSTTFSCLTGFTTPTSGDINVSQIIGYCPQANPLFSKLTCMDHMRLAGRLRGSYCGDEDCEETLKQVGLEEASHVQAGKLSGEMKRKLCVAMALVGKSQVVLLDEPTAGMDPTARRQIGEILERAKADRRPTVGPYLDHGEGQGDMCWDFLKSRFGTGFLLTITLKPNVNAEHGTARCLELIQSTISEARLISHPAAQFTVALPYDSKRQFAPVFRELEAKQAELGVDAFGLAVNTLEQVFINVGEKAEKRQSQDVVVKIQNDANLIREQDDAREPSFVKKLIALMLRNYIYMYRSWITTLLPFFVATMFLILLYLNMNESGSAWKIGNKQVLLSSIPKSTVMFSPSLANQIQQLFKNQHQLEFVQLKYEDYIKGYAHSQFDYPPKAFGFFERNGTLWTSLFLSQNLMVAMNVYYNMLFGDGSMDHIQVSVDGSGSREKNDNILIDLFRGITSSIGISFGMGAMLYFVIDERVKKLKHQIHLASANSLVYWLAQLVTEFTYFIAIAAFVFAGTLWIADPFTYCALSLLPYYLLYFLAATFSSYLLSFAYESPSKGSLIILAFHTIIPVVLYCGVTVLILKIIVYGFRKISKTTSIKVDYYNGLFTLFFPSVGLFHAQCTMFESCFKADEDALGVLLFKEERRANITTVSLLLSTVLYLTLFILAEYGKLPKLRCKKLNLDVMEDEDADVKEERVRMEGIPDEELALAVRSLSKSYGNKWAVQQLSFGMGPNECFGLLGTNGAGKTTTFDILTNQIGPTAGSATIFGQTIESTPPVGYCPHFDTLADELTGRETLTLLGRTRLCTTCGASGPLHKNLQWWPEAASLYRRVPDSVKPCVPESASYATVVFGVGTSQHLKSRYSNSYLLTVILKNPSREEAEYVNYAIAKAFDVAPIGEVDQRTMRFDIPKRQDVTWSAMYEYVERLVIAVNSQGTVRRDGEGTVDKNGEGIAEGSKGTVERHGEGSVNNEGKGTMEKHSGGTMEKHSGGTVDVKETADSERSNRSKDPVPTRTKSQSASQPKEGIICDFYLVQDSLEQVFTRLAAAE</sequence>
<dbReference type="InterPro" id="IPR013525">
    <property type="entry name" value="ABC2_TM"/>
</dbReference>
<feature type="domain" description="ABC transporter" evidence="9">
    <location>
        <begin position="207"/>
        <end position="426"/>
    </location>
</feature>
<evidence type="ECO:0000256" key="8">
    <source>
        <dbReference type="SAM" id="Phobius"/>
    </source>
</evidence>
<dbReference type="OrthoDB" id="10255969at2759"/>
<keyword evidence="2" id="KW-0813">Transport</keyword>
<dbReference type="Gene3D" id="3.40.50.300">
    <property type="entry name" value="P-loop containing nucleotide triphosphate hydrolases"/>
    <property type="match status" value="2"/>
</dbReference>
<dbReference type="GO" id="GO:0140359">
    <property type="term" value="F:ABC-type transporter activity"/>
    <property type="evidence" value="ECO:0007669"/>
    <property type="project" value="InterPro"/>
</dbReference>
<dbReference type="InterPro" id="IPR026082">
    <property type="entry name" value="ABCA"/>
</dbReference>
<dbReference type="GO" id="GO:0016887">
    <property type="term" value="F:ATP hydrolysis activity"/>
    <property type="evidence" value="ECO:0007669"/>
    <property type="project" value="InterPro"/>
</dbReference>
<dbReference type="InterPro" id="IPR003439">
    <property type="entry name" value="ABC_transporter-like_ATP-bd"/>
</dbReference>
<keyword evidence="3 8" id="KW-0812">Transmembrane</keyword>
<keyword evidence="11" id="KW-1185">Reference proteome</keyword>
<evidence type="ECO:0000256" key="6">
    <source>
        <dbReference type="ARBA" id="ARBA00023136"/>
    </source>
</evidence>
<feature type="compositionally biased region" description="Basic and acidic residues" evidence="7">
    <location>
        <begin position="1216"/>
        <end position="1252"/>
    </location>
</feature>
<dbReference type="SUPFAM" id="SSF52540">
    <property type="entry name" value="P-loop containing nucleoside triphosphate hydrolases"/>
    <property type="match status" value="2"/>
</dbReference>
<feature type="transmembrane region" description="Helical" evidence="8">
    <location>
        <begin position="135"/>
        <end position="157"/>
    </location>
</feature>
<feature type="transmembrane region" description="Helical" evidence="8">
    <location>
        <begin position="6"/>
        <end position="30"/>
    </location>
</feature>
<dbReference type="Pfam" id="PF00005">
    <property type="entry name" value="ABC_tran"/>
    <property type="match status" value="2"/>
</dbReference>
<feature type="transmembrane region" description="Helical" evidence="8">
    <location>
        <begin position="66"/>
        <end position="87"/>
    </location>
</feature>
<dbReference type="PANTHER" id="PTHR19229:SF36">
    <property type="entry name" value="ATP-BINDING CASSETTE SUB-FAMILY A MEMBER 2"/>
    <property type="match status" value="1"/>
</dbReference>
<dbReference type="InterPro" id="IPR027417">
    <property type="entry name" value="P-loop_NTPase"/>
</dbReference>
<comment type="subcellular location">
    <subcellularLocation>
        <location evidence="1">Membrane</location>
        <topology evidence="1">Multi-pass membrane protein</topology>
    </subcellularLocation>
</comment>
<evidence type="ECO:0000256" key="7">
    <source>
        <dbReference type="SAM" id="MobiDB-lite"/>
    </source>
</evidence>
<feature type="transmembrane region" description="Helical" evidence="8">
    <location>
        <begin position="734"/>
        <end position="761"/>
    </location>
</feature>